<evidence type="ECO:0000313" key="7">
    <source>
        <dbReference type="EMBL" id="HAE27436.1"/>
    </source>
</evidence>
<dbReference type="GO" id="GO:0000976">
    <property type="term" value="F:transcription cis-regulatory region binding"/>
    <property type="evidence" value="ECO:0007669"/>
    <property type="project" value="TreeGrafter"/>
</dbReference>
<dbReference type="InterPro" id="IPR036271">
    <property type="entry name" value="Tet_transcr_reg_TetR-rel_C_sf"/>
</dbReference>
<evidence type="ECO:0000256" key="1">
    <source>
        <dbReference type="ARBA" id="ARBA00023015"/>
    </source>
</evidence>
<keyword evidence="2 4" id="KW-0238">DNA-binding</keyword>
<evidence type="ECO:0000256" key="5">
    <source>
        <dbReference type="SAM" id="MobiDB-lite"/>
    </source>
</evidence>
<dbReference type="PROSITE" id="PS50977">
    <property type="entry name" value="HTH_TETR_2"/>
    <property type="match status" value="1"/>
</dbReference>
<dbReference type="InterPro" id="IPR050109">
    <property type="entry name" value="HTH-type_TetR-like_transc_reg"/>
</dbReference>
<keyword evidence="1" id="KW-0805">Transcription regulation</keyword>
<dbReference type="PANTHER" id="PTHR30055:SF234">
    <property type="entry name" value="HTH-TYPE TRANSCRIPTIONAL REGULATOR BETI"/>
    <property type="match status" value="1"/>
</dbReference>
<evidence type="ECO:0000313" key="8">
    <source>
        <dbReference type="Proteomes" id="UP000259610"/>
    </source>
</evidence>
<organism evidence="7 8">
    <name type="scientific">Hyphomonas adhaerens</name>
    <dbReference type="NCBI Taxonomy" id="81029"/>
    <lineage>
        <taxon>Bacteria</taxon>
        <taxon>Pseudomonadati</taxon>
        <taxon>Pseudomonadota</taxon>
        <taxon>Alphaproteobacteria</taxon>
        <taxon>Hyphomonadales</taxon>
        <taxon>Hyphomonadaceae</taxon>
        <taxon>Hyphomonas</taxon>
    </lineage>
</organism>
<dbReference type="EMBL" id="DMAN01000214">
    <property type="protein sequence ID" value="HAE27436.1"/>
    <property type="molecule type" value="Genomic_DNA"/>
</dbReference>
<name>A0A3B9GYZ3_9PROT</name>
<dbReference type="Pfam" id="PF00440">
    <property type="entry name" value="TetR_N"/>
    <property type="match status" value="1"/>
</dbReference>
<evidence type="ECO:0000256" key="4">
    <source>
        <dbReference type="PROSITE-ProRule" id="PRU00335"/>
    </source>
</evidence>
<proteinExistence type="predicted"/>
<dbReference type="GO" id="GO:0003700">
    <property type="term" value="F:DNA-binding transcription factor activity"/>
    <property type="evidence" value="ECO:0007669"/>
    <property type="project" value="TreeGrafter"/>
</dbReference>
<dbReference type="PANTHER" id="PTHR30055">
    <property type="entry name" value="HTH-TYPE TRANSCRIPTIONAL REGULATOR RUTR"/>
    <property type="match status" value="1"/>
</dbReference>
<dbReference type="Proteomes" id="UP000259610">
    <property type="component" value="Unassembled WGS sequence"/>
</dbReference>
<evidence type="ECO:0000256" key="2">
    <source>
        <dbReference type="ARBA" id="ARBA00023125"/>
    </source>
</evidence>
<gene>
    <name evidence="7" type="ORF">DCG58_09770</name>
</gene>
<comment type="caution">
    <text evidence="7">The sequence shown here is derived from an EMBL/GenBank/DDBJ whole genome shotgun (WGS) entry which is preliminary data.</text>
</comment>
<protein>
    <submittedName>
        <fullName evidence="7">TetR/AcrR family transcriptional regulator</fullName>
    </submittedName>
</protein>
<dbReference type="SUPFAM" id="SSF48498">
    <property type="entry name" value="Tetracyclin repressor-like, C-terminal domain"/>
    <property type="match status" value="1"/>
</dbReference>
<keyword evidence="3" id="KW-0804">Transcription</keyword>
<accession>A0A3B9GYZ3</accession>
<dbReference type="Gene3D" id="1.10.357.10">
    <property type="entry name" value="Tetracycline Repressor, domain 2"/>
    <property type="match status" value="1"/>
</dbReference>
<evidence type="ECO:0000256" key="3">
    <source>
        <dbReference type="ARBA" id="ARBA00023163"/>
    </source>
</evidence>
<dbReference type="AlphaFoldDB" id="A0A3B9GYZ3"/>
<sequence length="228" mass="24424">MLGGAMSEAPTASPIDPAAPDSGRLTQAERRERSEQELLEATMRVVSANGVAAATFDAIGKEAGYSRGLVTQRFGSKDGLIRSLISALHGWQRDALDEADVERMDGLSALCAFVDLHCRSLDGREEDKAYYMLLAAAVADRLETRAAFAESHDVERVLIRGLIERGQAEGSIRKDADADATALMAGCALIGIRMQNMIDPGTEIAPIRDSLIQSLRARLAPVRGGGKE</sequence>
<dbReference type="InterPro" id="IPR009057">
    <property type="entry name" value="Homeodomain-like_sf"/>
</dbReference>
<feature type="domain" description="HTH tetR-type" evidence="6">
    <location>
        <begin position="32"/>
        <end position="92"/>
    </location>
</feature>
<reference evidence="7 8" key="1">
    <citation type="journal article" date="2018" name="Nat. Biotechnol.">
        <title>A standardized bacterial taxonomy based on genome phylogeny substantially revises the tree of life.</title>
        <authorList>
            <person name="Parks D.H."/>
            <person name="Chuvochina M."/>
            <person name="Waite D.W."/>
            <person name="Rinke C."/>
            <person name="Skarshewski A."/>
            <person name="Chaumeil P.A."/>
            <person name="Hugenholtz P."/>
        </authorList>
    </citation>
    <scope>NUCLEOTIDE SEQUENCE [LARGE SCALE GENOMIC DNA]</scope>
    <source>
        <strain evidence="7">UBA8733</strain>
    </source>
</reference>
<feature type="DNA-binding region" description="H-T-H motif" evidence="4">
    <location>
        <begin position="55"/>
        <end position="74"/>
    </location>
</feature>
<feature type="region of interest" description="Disordered" evidence="5">
    <location>
        <begin position="1"/>
        <end position="33"/>
    </location>
</feature>
<dbReference type="InterPro" id="IPR001647">
    <property type="entry name" value="HTH_TetR"/>
</dbReference>
<dbReference type="SUPFAM" id="SSF46689">
    <property type="entry name" value="Homeodomain-like"/>
    <property type="match status" value="1"/>
</dbReference>
<evidence type="ECO:0000259" key="6">
    <source>
        <dbReference type="PROSITE" id="PS50977"/>
    </source>
</evidence>